<dbReference type="EMBL" id="JAKZBV010000001">
    <property type="protein sequence ID" value="MCH6471452.1"/>
    <property type="molecule type" value="Genomic_DNA"/>
</dbReference>
<dbReference type="InterPro" id="IPR028082">
    <property type="entry name" value="Peripla_BP_I"/>
</dbReference>
<evidence type="ECO:0000313" key="5">
    <source>
        <dbReference type="EMBL" id="MCH6471452.1"/>
    </source>
</evidence>
<feature type="transmembrane region" description="Helical" evidence="3">
    <location>
        <begin position="12"/>
        <end position="33"/>
    </location>
</feature>
<dbReference type="PANTHER" id="PTHR30483">
    <property type="entry name" value="LEUCINE-SPECIFIC-BINDING PROTEIN"/>
    <property type="match status" value="1"/>
</dbReference>
<gene>
    <name evidence="5" type="ORF">L0M17_15940</name>
</gene>
<reference evidence="5 6" key="1">
    <citation type="submission" date="2022-03" db="EMBL/GenBank/DDBJ databases">
        <title>Sinomonas sp. isolated from a soil.</title>
        <authorList>
            <person name="Han J."/>
            <person name="Kim D.-U."/>
        </authorList>
    </citation>
    <scope>NUCLEOTIDE SEQUENCE [LARGE SCALE GENOMIC DNA]</scope>
    <source>
        <strain evidence="5 6">5-5</strain>
    </source>
</reference>
<dbReference type="PROSITE" id="PS51257">
    <property type="entry name" value="PROKAR_LIPOPROTEIN"/>
    <property type="match status" value="1"/>
</dbReference>
<keyword evidence="3" id="KW-0472">Membrane</keyword>
<organism evidence="5 6">
    <name type="scientific">Sinomonas terrae</name>
    <dbReference type="NCBI Taxonomy" id="2908838"/>
    <lineage>
        <taxon>Bacteria</taxon>
        <taxon>Bacillati</taxon>
        <taxon>Actinomycetota</taxon>
        <taxon>Actinomycetes</taxon>
        <taxon>Micrococcales</taxon>
        <taxon>Micrococcaceae</taxon>
        <taxon>Sinomonas</taxon>
    </lineage>
</organism>
<dbReference type="InterPro" id="IPR028081">
    <property type="entry name" value="Leu-bd"/>
</dbReference>
<evidence type="ECO:0000256" key="3">
    <source>
        <dbReference type="SAM" id="Phobius"/>
    </source>
</evidence>
<sequence length="422" mass="41244">MRRPGAGSAGRAALRAGAGVVAVLGLSACSVFATNARLAQTEASGDGVLRIGMLLDNTGSAAFLNDAQQAAVELAIQQANAAGGHKGRPIEFLQPSVTSDTAAAARQLVAAKADVVIGPTDSSRAPAAIDVLDKAKTVLISPANLDPALSGYGSGGYYFRTAPPETAEGAALVAVAKGKDATSIAVLRQKGAYGQDVGDAVAAAAKAAGLAEKGSGEFSGHDAGSAAAAARAAGAGAVVVVAHDEAQAVLAQVHDAGVPGSKILLADAAVAQYATGLASGALDGASGLVPGLFPSAAFETEILKQSPGLKDMTFAAEAYDAAALAILAAGEAQDDAGASIASHLIGVSGGTAGRGGAAPRTKCTALADCLGLESKGKPIDYDGQSGPIAFDANGDITTANFTVMSYGTDNTAHQAGTQTVAH</sequence>
<dbReference type="PANTHER" id="PTHR30483:SF6">
    <property type="entry name" value="PERIPLASMIC BINDING PROTEIN OF ABC TRANSPORTER FOR NATURAL AMINO ACIDS"/>
    <property type="match status" value="1"/>
</dbReference>
<keyword evidence="6" id="KW-1185">Reference proteome</keyword>
<keyword evidence="2" id="KW-0732">Signal</keyword>
<protein>
    <submittedName>
        <fullName evidence="5">ABC transporter substrate-binding protein</fullName>
    </submittedName>
</protein>
<comment type="caution">
    <text evidence="5">The sequence shown here is derived from an EMBL/GenBank/DDBJ whole genome shotgun (WGS) entry which is preliminary data.</text>
</comment>
<accession>A0ABS9U4K9</accession>
<evidence type="ECO:0000256" key="1">
    <source>
        <dbReference type="ARBA" id="ARBA00010062"/>
    </source>
</evidence>
<evidence type="ECO:0000259" key="4">
    <source>
        <dbReference type="Pfam" id="PF13458"/>
    </source>
</evidence>
<keyword evidence="3" id="KW-1133">Transmembrane helix</keyword>
<evidence type="ECO:0000313" key="6">
    <source>
        <dbReference type="Proteomes" id="UP001202922"/>
    </source>
</evidence>
<comment type="similarity">
    <text evidence="1">Belongs to the leucine-binding protein family.</text>
</comment>
<keyword evidence="3" id="KW-0812">Transmembrane</keyword>
<dbReference type="SUPFAM" id="SSF53822">
    <property type="entry name" value="Periplasmic binding protein-like I"/>
    <property type="match status" value="1"/>
</dbReference>
<evidence type="ECO:0000256" key="2">
    <source>
        <dbReference type="ARBA" id="ARBA00022729"/>
    </source>
</evidence>
<dbReference type="Pfam" id="PF13458">
    <property type="entry name" value="Peripla_BP_6"/>
    <property type="match status" value="1"/>
</dbReference>
<dbReference type="Proteomes" id="UP001202922">
    <property type="component" value="Unassembled WGS sequence"/>
</dbReference>
<feature type="domain" description="Leucine-binding protein" evidence="4">
    <location>
        <begin position="49"/>
        <end position="348"/>
    </location>
</feature>
<dbReference type="InterPro" id="IPR051010">
    <property type="entry name" value="BCAA_transport"/>
</dbReference>
<dbReference type="Gene3D" id="3.40.50.2300">
    <property type="match status" value="2"/>
</dbReference>
<name>A0ABS9U4K9_9MICC</name>
<proteinExistence type="inferred from homology"/>